<evidence type="ECO:0000313" key="2">
    <source>
        <dbReference type="Proteomes" id="UP000193689"/>
    </source>
</evidence>
<proteinExistence type="predicted"/>
<reference evidence="1 2" key="1">
    <citation type="submission" date="2016-07" db="EMBL/GenBank/DDBJ databases">
        <title>Pervasive Adenine N6-methylation of Active Genes in Fungi.</title>
        <authorList>
            <consortium name="DOE Joint Genome Institute"/>
            <person name="Mondo S.J."/>
            <person name="Dannebaum R.O."/>
            <person name="Kuo R.C."/>
            <person name="Labutti K."/>
            <person name="Haridas S."/>
            <person name="Kuo A."/>
            <person name="Salamov A."/>
            <person name="Ahrendt S.R."/>
            <person name="Lipzen A."/>
            <person name="Sullivan W."/>
            <person name="Andreopoulos W.B."/>
            <person name="Clum A."/>
            <person name="Lindquist E."/>
            <person name="Daum C."/>
            <person name="Ramamoorthy G.K."/>
            <person name="Gryganskyi A."/>
            <person name="Culley D."/>
            <person name="Magnuson J.K."/>
            <person name="James T.Y."/>
            <person name="O'Malley M.A."/>
            <person name="Stajich J.E."/>
            <person name="Spatafora J.W."/>
            <person name="Visel A."/>
            <person name="Grigoriev I.V."/>
        </authorList>
    </citation>
    <scope>NUCLEOTIDE SEQUENCE [LARGE SCALE GENOMIC DNA]</scope>
    <source>
        <strain evidence="1 2">CBS 129021</strain>
    </source>
</reference>
<name>A0A1Y2D7G1_9PEZI</name>
<sequence length="168" mass="18691">MSDRPLDQIKRDTLRAERAAHLRKQNLVGADPIDALDNVGIGRAYHHDGPYDATLFQRNKDKRYAPVEAVRESNAEALKATPREHIQDSLTKHVPLTGTADFAPGQDDINGRRLSYEEGSDLMRDPDAPGGPYSRYEGIVSYESDPMRRIQDSCLPSGIKSAYEPALT</sequence>
<keyword evidence="2" id="KW-1185">Reference proteome</keyword>
<accession>A0A1Y2D7G1</accession>
<dbReference type="GeneID" id="63769895"/>
<dbReference type="OrthoDB" id="5389892at2759"/>
<dbReference type="PANTHER" id="PTHR28307">
    <property type="entry name" value="PROTEIN PAL1"/>
    <property type="match status" value="1"/>
</dbReference>
<gene>
    <name evidence="1" type="ORF">BCR38DRAFT_147567</name>
</gene>
<comment type="caution">
    <text evidence="1">The sequence shown here is derived from an EMBL/GenBank/DDBJ whole genome shotgun (WGS) entry which is preliminary data.</text>
</comment>
<dbReference type="PANTHER" id="PTHR28307:SF1">
    <property type="entry name" value="PAL1 CELL MORPHOLOGY PROTEIN"/>
    <property type="match status" value="1"/>
</dbReference>
<protein>
    <submittedName>
        <fullName evidence="1">Uncharacterized protein</fullName>
    </submittedName>
</protein>
<evidence type="ECO:0000313" key="1">
    <source>
        <dbReference type="EMBL" id="ORY54545.1"/>
    </source>
</evidence>
<dbReference type="EMBL" id="MCFJ01000033">
    <property type="protein sequence ID" value="ORY54545.1"/>
    <property type="molecule type" value="Genomic_DNA"/>
</dbReference>
<dbReference type="RefSeq" id="XP_040709233.1">
    <property type="nucleotide sequence ID" value="XM_040853683.1"/>
</dbReference>
<dbReference type="Proteomes" id="UP000193689">
    <property type="component" value="Unassembled WGS sequence"/>
</dbReference>
<dbReference type="AlphaFoldDB" id="A0A1Y2D7G1"/>
<dbReference type="InterPro" id="IPR013226">
    <property type="entry name" value="Pal1"/>
</dbReference>
<organism evidence="1 2">
    <name type="scientific">Pseudomassariella vexata</name>
    <dbReference type="NCBI Taxonomy" id="1141098"/>
    <lineage>
        <taxon>Eukaryota</taxon>
        <taxon>Fungi</taxon>
        <taxon>Dikarya</taxon>
        <taxon>Ascomycota</taxon>
        <taxon>Pezizomycotina</taxon>
        <taxon>Sordariomycetes</taxon>
        <taxon>Xylariomycetidae</taxon>
        <taxon>Amphisphaeriales</taxon>
        <taxon>Pseudomassariaceae</taxon>
        <taxon>Pseudomassariella</taxon>
    </lineage>
</organism>
<dbReference type="GO" id="GO:0005737">
    <property type="term" value="C:cytoplasm"/>
    <property type="evidence" value="ECO:0007669"/>
    <property type="project" value="TreeGrafter"/>
</dbReference>
<dbReference type="InParanoid" id="A0A1Y2D7G1"/>
<dbReference type="Pfam" id="PF08316">
    <property type="entry name" value="Pal1"/>
    <property type="match status" value="1"/>
</dbReference>